<dbReference type="AlphaFoldDB" id="A0A0M3ILD4"/>
<proteinExistence type="predicted"/>
<organism evidence="1 2">
    <name type="scientific">Ascaris lumbricoides</name>
    <name type="common">Giant roundworm</name>
    <dbReference type="NCBI Taxonomy" id="6252"/>
    <lineage>
        <taxon>Eukaryota</taxon>
        <taxon>Metazoa</taxon>
        <taxon>Ecdysozoa</taxon>
        <taxon>Nematoda</taxon>
        <taxon>Chromadorea</taxon>
        <taxon>Rhabditida</taxon>
        <taxon>Spirurina</taxon>
        <taxon>Ascaridomorpha</taxon>
        <taxon>Ascaridoidea</taxon>
        <taxon>Ascarididae</taxon>
        <taxon>Ascaris</taxon>
    </lineage>
</organism>
<evidence type="ECO:0000313" key="2">
    <source>
        <dbReference type="WBParaSite" id="ALUE_0001956201-mRNA-1"/>
    </source>
</evidence>
<accession>A0A0M3ILD4</accession>
<dbReference type="WBParaSite" id="ALUE_0001956201-mRNA-1">
    <property type="protein sequence ID" value="ALUE_0001956201-mRNA-1"/>
    <property type="gene ID" value="ALUE_0001956201"/>
</dbReference>
<dbReference type="Proteomes" id="UP000036681">
    <property type="component" value="Unplaced"/>
</dbReference>
<reference evidence="2" key="1">
    <citation type="submission" date="2017-02" db="UniProtKB">
        <authorList>
            <consortium name="WormBaseParasite"/>
        </authorList>
    </citation>
    <scope>IDENTIFICATION</scope>
</reference>
<name>A0A0M3ILD4_ASCLU</name>
<evidence type="ECO:0000313" key="1">
    <source>
        <dbReference type="Proteomes" id="UP000036681"/>
    </source>
</evidence>
<keyword evidence="1" id="KW-1185">Reference proteome</keyword>
<protein>
    <submittedName>
        <fullName evidence="2">Uncharacterized protein</fullName>
    </submittedName>
</protein>
<sequence>MRNGCSLLKQDSMRKNGRVSILKNSLSCGGSVVKMKQQQRKLATVNGNDEQLKSPSKHYFFRGRSEEHNNVDYVTPFASPKKKRSKTPINNKRKLATVNGNDEQLKSPSKHYFFRGRSEEHNNVDYVTPFASPKKKRSKTPINNSELNDFHLHGHCILSFSTFLSLLNISLSNSWS</sequence>